<gene>
    <name evidence="2" type="ORF">MNBD_GAMMA05-1786</name>
</gene>
<dbReference type="CDD" id="cd00158">
    <property type="entry name" value="RHOD"/>
    <property type="match status" value="1"/>
</dbReference>
<dbReference type="PANTHER" id="PTHR45431">
    <property type="entry name" value="RHODANESE-LIKE DOMAIN-CONTAINING PROTEIN 15, CHLOROPLASTIC"/>
    <property type="match status" value="1"/>
</dbReference>
<dbReference type="PROSITE" id="PS50206">
    <property type="entry name" value="RHODANESE_3"/>
    <property type="match status" value="1"/>
</dbReference>
<dbReference type="InterPro" id="IPR036873">
    <property type="entry name" value="Rhodanese-like_dom_sf"/>
</dbReference>
<dbReference type="Gene3D" id="3.40.250.10">
    <property type="entry name" value="Rhodanese-like domain"/>
    <property type="match status" value="1"/>
</dbReference>
<evidence type="ECO:0000313" key="2">
    <source>
        <dbReference type="EMBL" id="VAW54813.1"/>
    </source>
</evidence>
<sequence>MTNLTCDDIRQTLSTGATLLDVRTTNEYGNGCLPNARNIPLAILPVLANEHFAKDDALLIYCQSGGRAIMAEKILAGMGFTNVVNIGGIQHYQHCH</sequence>
<dbReference type="Pfam" id="PF00581">
    <property type="entry name" value="Rhodanese"/>
    <property type="match status" value="1"/>
</dbReference>
<dbReference type="PANTHER" id="PTHR45431:SF3">
    <property type="entry name" value="RHODANESE-LIKE DOMAIN-CONTAINING PROTEIN 15, CHLOROPLASTIC"/>
    <property type="match status" value="1"/>
</dbReference>
<dbReference type="SUPFAM" id="SSF52821">
    <property type="entry name" value="Rhodanese/Cell cycle control phosphatase"/>
    <property type="match status" value="1"/>
</dbReference>
<evidence type="ECO:0000259" key="1">
    <source>
        <dbReference type="PROSITE" id="PS50206"/>
    </source>
</evidence>
<dbReference type="AlphaFoldDB" id="A0A3B0WQU9"/>
<accession>A0A3B0WQU9</accession>
<organism evidence="2">
    <name type="scientific">hydrothermal vent metagenome</name>
    <dbReference type="NCBI Taxonomy" id="652676"/>
    <lineage>
        <taxon>unclassified sequences</taxon>
        <taxon>metagenomes</taxon>
        <taxon>ecological metagenomes</taxon>
    </lineage>
</organism>
<dbReference type="InterPro" id="IPR052367">
    <property type="entry name" value="Thiosulfate_ST/Rhodanese-like"/>
</dbReference>
<name>A0A3B0WQU9_9ZZZZ</name>
<feature type="domain" description="Rhodanese" evidence="1">
    <location>
        <begin position="13"/>
        <end position="96"/>
    </location>
</feature>
<reference evidence="2" key="1">
    <citation type="submission" date="2018-06" db="EMBL/GenBank/DDBJ databases">
        <authorList>
            <person name="Zhirakovskaya E."/>
        </authorList>
    </citation>
    <scope>NUCLEOTIDE SEQUENCE</scope>
</reference>
<protein>
    <recommendedName>
        <fullName evidence="1">Rhodanese domain-containing protein</fullName>
    </recommendedName>
</protein>
<dbReference type="InterPro" id="IPR001763">
    <property type="entry name" value="Rhodanese-like_dom"/>
</dbReference>
<dbReference type="EMBL" id="UOFE01000044">
    <property type="protein sequence ID" value="VAW54813.1"/>
    <property type="molecule type" value="Genomic_DNA"/>
</dbReference>
<dbReference type="SMART" id="SM00450">
    <property type="entry name" value="RHOD"/>
    <property type="match status" value="1"/>
</dbReference>
<proteinExistence type="predicted"/>